<dbReference type="Gene3D" id="1.10.8.60">
    <property type="match status" value="1"/>
</dbReference>
<keyword evidence="5" id="KW-0539">Nucleus</keyword>
<dbReference type="Pfam" id="PF13401">
    <property type="entry name" value="AAA_22"/>
    <property type="match status" value="1"/>
</dbReference>
<dbReference type="Pfam" id="PF22606">
    <property type="entry name" value="Cdc6-ORC-like_ATPase_lid"/>
    <property type="match status" value="1"/>
</dbReference>
<evidence type="ECO:0000313" key="10">
    <source>
        <dbReference type="EMBL" id="KEH34236.1"/>
    </source>
</evidence>
<keyword evidence="12" id="KW-1185">Reference proteome</keyword>
<dbReference type="Pfam" id="PF09079">
    <property type="entry name" value="WHD_Cdc6"/>
    <property type="match status" value="1"/>
</dbReference>
<dbReference type="EMBL" id="CM001219">
    <property type="protein sequence ID" value="KEH34236.1"/>
    <property type="molecule type" value="Genomic_DNA"/>
</dbReference>
<dbReference type="SUPFAM" id="SSF46785">
    <property type="entry name" value="Winged helix' DNA-binding domain"/>
    <property type="match status" value="1"/>
</dbReference>
<dbReference type="ExpressionAtlas" id="A0A072UXR1">
    <property type="expression patterns" value="differential"/>
</dbReference>
<evidence type="ECO:0000256" key="7">
    <source>
        <dbReference type="PIRNR" id="PIRNR001767"/>
    </source>
</evidence>
<feature type="compositionally biased region" description="Low complexity" evidence="8">
    <location>
        <begin position="13"/>
        <end position="27"/>
    </location>
</feature>
<evidence type="ECO:0000313" key="12">
    <source>
        <dbReference type="Proteomes" id="UP000002051"/>
    </source>
</evidence>
<evidence type="ECO:0000256" key="8">
    <source>
        <dbReference type="SAM" id="MobiDB-lite"/>
    </source>
</evidence>
<feature type="domain" description="Cdc6 C-terminal" evidence="9">
    <location>
        <begin position="396"/>
        <end position="475"/>
    </location>
</feature>
<dbReference type="InterPro" id="IPR016314">
    <property type="entry name" value="Cdc6/18"/>
</dbReference>
<sequence length="493" mass="54870">MPSIASSKRRFRSPATPIPTTTTSPPTRKSPRRCISATPNSVSSVVVRQIITDENQIESIQPASLKSKWNPKDGEQMRIVKEVLHLSTAPSTMVCREEEQNVVLGFCKGCVEHEKAGSLYICGCPGTGKSLSMEKVKVNLLNWAAEGGFPLPDVLSVNCTSLSNTSDIFTKILGLHKTLGKKGSGTPLQQLQNLYSHKSPTLNMILIVADELDYLITKDRAVLHDLFMLTTFPFSRCILIGVANAIDLADRFLPRLTALNCKPTVVTFRAYTKDQILKIIQERLNELPYIVFQHQALELCARKVAAASGDMRNALCICRSAIEMLEAEIRDSACNLNALEEKSSSEQNLPTAPDYVKKQELDMVRIDHMALALSKTYRSPVVDTIQSLPHHQQIILCSSMKRFRGAKKDSILGELYKSYAEICKSSLIPPAGIMEFSNMCRVLNDQGLIKLGQSRDDKLRRVTPKLDEGDITFALQVIFHSLEPLYHLIFILP</sequence>
<dbReference type="EnsemblPlants" id="KEH34236">
    <property type="protein sequence ID" value="KEH34236"/>
    <property type="gene ID" value="MTR_3g463490"/>
</dbReference>
<dbReference type="CDD" id="cd08768">
    <property type="entry name" value="Cdc6_C"/>
    <property type="match status" value="1"/>
</dbReference>
<dbReference type="FunFam" id="3.40.50.300:FF:000547">
    <property type="entry name" value="Cell division control protein"/>
    <property type="match status" value="1"/>
</dbReference>
<evidence type="ECO:0000256" key="5">
    <source>
        <dbReference type="ARBA" id="ARBA00023242"/>
    </source>
</evidence>
<dbReference type="GO" id="GO:0016887">
    <property type="term" value="F:ATP hydrolysis activity"/>
    <property type="evidence" value="ECO:0007669"/>
    <property type="project" value="InterPro"/>
</dbReference>
<comment type="similarity">
    <text evidence="2 7">Belongs to the CDC6/cdc18 family.</text>
</comment>
<dbReference type="OrthoDB" id="1926878at2759"/>
<evidence type="ECO:0000256" key="4">
    <source>
        <dbReference type="ARBA" id="ARBA00022705"/>
    </source>
</evidence>
<dbReference type="InterPro" id="IPR015163">
    <property type="entry name" value="Cdc6_C"/>
</dbReference>
<protein>
    <recommendedName>
        <fullName evidence="7">Cell division control protein</fullName>
    </recommendedName>
</protein>
<dbReference type="PIRSF" id="PIRSF001767">
    <property type="entry name" value="Cdc6"/>
    <property type="match status" value="1"/>
</dbReference>
<evidence type="ECO:0000256" key="2">
    <source>
        <dbReference type="ARBA" id="ARBA00006184"/>
    </source>
</evidence>
<dbReference type="Gene3D" id="1.10.10.10">
    <property type="entry name" value="Winged helix-like DNA-binding domain superfamily/Winged helix DNA-binding domain"/>
    <property type="match status" value="1"/>
</dbReference>
<dbReference type="InterPro" id="IPR036390">
    <property type="entry name" value="WH_DNA-bd_sf"/>
</dbReference>
<dbReference type="InterPro" id="IPR054425">
    <property type="entry name" value="Cdc6_ORC1-like_ATPase_lid"/>
</dbReference>
<dbReference type="Gene3D" id="3.40.50.300">
    <property type="entry name" value="P-loop containing nucleotide triphosphate hydrolases"/>
    <property type="match status" value="1"/>
</dbReference>
<evidence type="ECO:0000256" key="6">
    <source>
        <dbReference type="ARBA" id="ARBA00023306"/>
    </source>
</evidence>
<keyword evidence="3 10" id="KW-0132">Cell division</keyword>
<dbReference type="AlphaFoldDB" id="A0A072UXR1"/>
<evidence type="ECO:0000313" key="11">
    <source>
        <dbReference type="EnsemblPlants" id="KEH34236"/>
    </source>
</evidence>
<dbReference type="InterPro" id="IPR050311">
    <property type="entry name" value="ORC1/CDC6"/>
</dbReference>
<evidence type="ECO:0000256" key="1">
    <source>
        <dbReference type="ARBA" id="ARBA00004123"/>
    </source>
</evidence>
<dbReference type="SUPFAM" id="SSF52540">
    <property type="entry name" value="P-loop containing nucleoside triphosphate hydrolases"/>
    <property type="match status" value="1"/>
</dbReference>
<feature type="region of interest" description="Disordered" evidence="8">
    <location>
        <begin position="1"/>
        <end position="35"/>
    </location>
</feature>
<proteinExistence type="inferred from homology"/>
<keyword evidence="4" id="KW-0235">DNA replication</keyword>
<dbReference type="InterPro" id="IPR036388">
    <property type="entry name" value="WH-like_DNA-bd_sf"/>
</dbReference>
<evidence type="ECO:0000256" key="3">
    <source>
        <dbReference type="ARBA" id="ARBA00022618"/>
    </source>
</evidence>
<dbReference type="STRING" id="3880.A0A072UXR1"/>
<dbReference type="Proteomes" id="UP000002051">
    <property type="component" value="Chromosome 3"/>
</dbReference>
<evidence type="ECO:0000259" key="9">
    <source>
        <dbReference type="SMART" id="SM01074"/>
    </source>
</evidence>
<dbReference type="SMART" id="SM01074">
    <property type="entry name" value="Cdc6_C"/>
    <property type="match status" value="1"/>
</dbReference>
<dbReference type="FunFam" id="1.10.10.10:FF:000686">
    <property type="entry name" value="Cell division control protein"/>
    <property type="match status" value="1"/>
</dbReference>
<dbReference type="PANTHER" id="PTHR10763">
    <property type="entry name" value="CELL DIVISION CONTROL PROTEIN 6-RELATED"/>
    <property type="match status" value="1"/>
</dbReference>
<dbReference type="InterPro" id="IPR027417">
    <property type="entry name" value="P-loop_NTPase"/>
</dbReference>
<accession>A0A072UXR1</accession>
<dbReference type="GO" id="GO:0006270">
    <property type="term" value="P:DNA replication initiation"/>
    <property type="evidence" value="ECO:0000318"/>
    <property type="project" value="GO_Central"/>
</dbReference>
<dbReference type="PANTHER" id="PTHR10763:SF26">
    <property type="entry name" value="CELL DIVISION CONTROL PROTEIN 6 HOMOLOG"/>
    <property type="match status" value="1"/>
</dbReference>
<organism evidence="10 12">
    <name type="scientific">Medicago truncatula</name>
    <name type="common">Barrel medic</name>
    <name type="synonym">Medicago tribuloides</name>
    <dbReference type="NCBI Taxonomy" id="3880"/>
    <lineage>
        <taxon>Eukaryota</taxon>
        <taxon>Viridiplantae</taxon>
        <taxon>Streptophyta</taxon>
        <taxon>Embryophyta</taxon>
        <taxon>Tracheophyta</taxon>
        <taxon>Spermatophyta</taxon>
        <taxon>Magnoliopsida</taxon>
        <taxon>eudicotyledons</taxon>
        <taxon>Gunneridae</taxon>
        <taxon>Pentapetalae</taxon>
        <taxon>rosids</taxon>
        <taxon>fabids</taxon>
        <taxon>Fabales</taxon>
        <taxon>Fabaceae</taxon>
        <taxon>Papilionoideae</taxon>
        <taxon>50 kb inversion clade</taxon>
        <taxon>NPAAA clade</taxon>
        <taxon>Hologalegina</taxon>
        <taxon>IRL clade</taxon>
        <taxon>Trifolieae</taxon>
        <taxon>Medicago</taxon>
    </lineage>
</organism>
<reference evidence="11" key="3">
    <citation type="submission" date="2015-04" db="UniProtKB">
        <authorList>
            <consortium name="EnsemblPlants"/>
        </authorList>
    </citation>
    <scope>IDENTIFICATION</scope>
    <source>
        <strain evidence="11">cv. Jemalong A17</strain>
    </source>
</reference>
<dbReference type="InterPro" id="IPR049945">
    <property type="entry name" value="AAA_22"/>
</dbReference>
<dbReference type="GO" id="GO:0033314">
    <property type="term" value="P:mitotic DNA replication checkpoint signaling"/>
    <property type="evidence" value="ECO:0000318"/>
    <property type="project" value="GO_Central"/>
</dbReference>
<dbReference type="GO" id="GO:0005634">
    <property type="term" value="C:nucleus"/>
    <property type="evidence" value="ECO:0000318"/>
    <property type="project" value="GO_Central"/>
</dbReference>
<dbReference type="FunFam" id="1.10.8.60:FF:000102">
    <property type="entry name" value="Cell division control protein"/>
    <property type="match status" value="1"/>
</dbReference>
<dbReference type="GO" id="GO:0003688">
    <property type="term" value="F:DNA replication origin binding"/>
    <property type="evidence" value="ECO:0000318"/>
    <property type="project" value="GO_Central"/>
</dbReference>
<reference evidence="10 12" key="2">
    <citation type="journal article" date="2014" name="BMC Genomics">
        <title>An improved genome release (version Mt4.0) for the model legume Medicago truncatula.</title>
        <authorList>
            <person name="Tang H."/>
            <person name="Krishnakumar V."/>
            <person name="Bidwell S."/>
            <person name="Rosen B."/>
            <person name="Chan A."/>
            <person name="Zhou S."/>
            <person name="Gentzbittel L."/>
            <person name="Childs K.L."/>
            <person name="Yandell M."/>
            <person name="Gundlach H."/>
            <person name="Mayer K.F."/>
            <person name="Schwartz D.C."/>
            <person name="Town C.D."/>
        </authorList>
    </citation>
    <scope>GENOME REANNOTATION</scope>
    <source>
        <strain evidence="10">A17</strain>
        <strain evidence="11 12">cv. Jemalong A17</strain>
    </source>
</reference>
<dbReference type="GO" id="GO:0051301">
    <property type="term" value="P:cell division"/>
    <property type="evidence" value="ECO:0007669"/>
    <property type="project" value="UniProtKB-UniRule"/>
</dbReference>
<comment type="subcellular location">
    <subcellularLocation>
        <location evidence="1">Nucleus</location>
    </subcellularLocation>
</comment>
<name>A0A072UXR1_MEDTR</name>
<reference evidence="10 12" key="1">
    <citation type="journal article" date="2011" name="Nature">
        <title>The Medicago genome provides insight into the evolution of rhizobial symbioses.</title>
        <authorList>
            <person name="Young N.D."/>
            <person name="Debelle F."/>
            <person name="Oldroyd G.E."/>
            <person name="Geurts R."/>
            <person name="Cannon S.B."/>
            <person name="Udvardi M.K."/>
            <person name="Benedito V.A."/>
            <person name="Mayer K.F."/>
            <person name="Gouzy J."/>
            <person name="Schoof H."/>
            <person name="Van de Peer Y."/>
            <person name="Proost S."/>
            <person name="Cook D.R."/>
            <person name="Meyers B.C."/>
            <person name="Spannagl M."/>
            <person name="Cheung F."/>
            <person name="De Mita S."/>
            <person name="Krishnakumar V."/>
            <person name="Gundlach H."/>
            <person name="Zhou S."/>
            <person name="Mudge J."/>
            <person name="Bharti A.K."/>
            <person name="Murray J.D."/>
            <person name="Naoumkina M.A."/>
            <person name="Rosen B."/>
            <person name="Silverstein K.A."/>
            <person name="Tang H."/>
            <person name="Rombauts S."/>
            <person name="Zhao P.X."/>
            <person name="Zhou P."/>
            <person name="Barbe V."/>
            <person name="Bardou P."/>
            <person name="Bechner M."/>
            <person name="Bellec A."/>
            <person name="Berger A."/>
            <person name="Berges H."/>
            <person name="Bidwell S."/>
            <person name="Bisseling T."/>
            <person name="Choisne N."/>
            <person name="Couloux A."/>
            <person name="Denny R."/>
            <person name="Deshpande S."/>
            <person name="Dai X."/>
            <person name="Doyle J.J."/>
            <person name="Dudez A.M."/>
            <person name="Farmer A.D."/>
            <person name="Fouteau S."/>
            <person name="Franken C."/>
            <person name="Gibelin C."/>
            <person name="Gish J."/>
            <person name="Goldstein S."/>
            <person name="Gonzalez A.J."/>
            <person name="Green P.J."/>
            <person name="Hallab A."/>
            <person name="Hartog M."/>
            <person name="Hua A."/>
            <person name="Humphray S.J."/>
            <person name="Jeong D.H."/>
            <person name="Jing Y."/>
            <person name="Jocker A."/>
            <person name="Kenton S.M."/>
            <person name="Kim D.J."/>
            <person name="Klee K."/>
            <person name="Lai H."/>
            <person name="Lang C."/>
            <person name="Lin S."/>
            <person name="Macmil S.L."/>
            <person name="Magdelenat G."/>
            <person name="Matthews L."/>
            <person name="McCorrison J."/>
            <person name="Monaghan E.L."/>
            <person name="Mun J.H."/>
            <person name="Najar F.Z."/>
            <person name="Nicholson C."/>
            <person name="Noirot C."/>
            <person name="O'Bleness M."/>
            <person name="Paule C.R."/>
            <person name="Poulain J."/>
            <person name="Prion F."/>
            <person name="Qin B."/>
            <person name="Qu C."/>
            <person name="Retzel E.F."/>
            <person name="Riddle C."/>
            <person name="Sallet E."/>
            <person name="Samain S."/>
            <person name="Samson N."/>
            <person name="Sanders I."/>
            <person name="Saurat O."/>
            <person name="Scarpelli C."/>
            <person name="Schiex T."/>
            <person name="Segurens B."/>
            <person name="Severin A.J."/>
            <person name="Sherrier D.J."/>
            <person name="Shi R."/>
            <person name="Sims S."/>
            <person name="Singer S.R."/>
            <person name="Sinharoy S."/>
            <person name="Sterck L."/>
            <person name="Viollet A."/>
            <person name="Wang B.B."/>
            <person name="Wang K."/>
            <person name="Wang M."/>
            <person name="Wang X."/>
            <person name="Warfsmann J."/>
            <person name="Weissenbach J."/>
            <person name="White D.D."/>
            <person name="White J.D."/>
            <person name="Wiley G.B."/>
            <person name="Wincker P."/>
            <person name="Xing Y."/>
            <person name="Yang L."/>
            <person name="Yao Z."/>
            <person name="Ying F."/>
            <person name="Zhai J."/>
            <person name="Zhou L."/>
            <person name="Zuber A."/>
            <person name="Denarie J."/>
            <person name="Dixon R.A."/>
            <person name="May G.D."/>
            <person name="Schwartz D.C."/>
            <person name="Rogers J."/>
            <person name="Quetier F."/>
            <person name="Town C.D."/>
            <person name="Roe B.A."/>
        </authorList>
    </citation>
    <scope>NUCLEOTIDE SEQUENCE [LARGE SCALE GENOMIC DNA]</scope>
    <source>
        <strain evidence="10">A17</strain>
        <strain evidence="11 12">cv. Jemalong A17</strain>
    </source>
</reference>
<gene>
    <name evidence="11" type="primary">25490848</name>
    <name evidence="10" type="ordered locus">MTR_3g463490</name>
</gene>
<keyword evidence="6" id="KW-0131">Cell cycle</keyword>